<keyword evidence="2" id="KW-1185">Reference proteome</keyword>
<dbReference type="OrthoDB" id="10341342at2759"/>
<organism evidence="1 2">
    <name type="scientific">Linderina pennispora</name>
    <dbReference type="NCBI Taxonomy" id="61395"/>
    <lineage>
        <taxon>Eukaryota</taxon>
        <taxon>Fungi</taxon>
        <taxon>Fungi incertae sedis</taxon>
        <taxon>Zoopagomycota</taxon>
        <taxon>Kickxellomycotina</taxon>
        <taxon>Kickxellomycetes</taxon>
        <taxon>Kickxellales</taxon>
        <taxon>Kickxellaceae</taxon>
        <taxon>Linderina</taxon>
    </lineage>
</organism>
<evidence type="ECO:0000313" key="1">
    <source>
        <dbReference type="EMBL" id="ORX72782.1"/>
    </source>
</evidence>
<sequence>MSPPHHPCAHKVLKDKVDSIKAGDAEAAVIELLGEPTSRTTEGEITTLAWKCPGHEASHICVDLKEGAVTEARWSA</sequence>
<reference evidence="1 2" key="1">
    <citation type="submission" date="2016-07" db="EMBL/GenBank/DDBJ databases">
        <title>Pervasive Adenine N6-methylation of Active Genes in Fungi.</title>
        <authorList>
            <consortium name="DOE Joint Genome Institute"/>
            <person name="Mondo S.J."/>
            <person name="Dannebaum R.O."/>
            <person name="Kuo R.C."/>
            <person name="Labutti K."/>
            <person name="Haridas S."/>
            <person name="Kuo A."/>
            <person name="Salamov A."/>
            <person name="Ahrendt S.R."/>
            <person name="Lipzen A."/>
            <person name="Sullivan W."/>
            <person name="Andreopoulos W.B."/>
            <person name="Clum A."/>
            <person name="Lindquist E."/>
            <person name="Daum C."/>
            <person name="Ramamoorthy G.K."/>
            <person name="Gryganskyi A."/>
            <person name="Culley D."/>
            <person name="Magnuson J.K."/>
            <person name="James T.Y."/>
            <person name="O'Malley M.A."/>
            <person name="Stajich J.E."/>
            <person name="Spatafora J.W."/>
            <person name="Visel A."/>
            <person name="Grigoriev I.V."/>
        </authorList>
    </citation>
    <scope>NUCLEOTIDE SEQUENCE [LARGE SCALE GENOMIC DNA]</scope>
    <source>
        <strain evidence="1 2">ATCC 12442</strain>
    </source>
</reference>
<dbReference type="RefSeq" id="XP_040746122.1">
    <property type="nucleotide sequence ID" value="XM_040886461.1"/>
</dbReference>
<proteinExistence type="predicted"/>
<comment type="caution">
    <text evidence="1">The sequence shown here is derived from an EMBL/GenBank/DDBJ whole genome shotgun (WGS) entry which is preliminary data.</text>
</comment>
<evidence type="ECO:0000313" key="2">
    <source>
        <dbReference type="Proteomes" id="UP000193922"/>
    </source>
</evidence>
<dbReference type="EMBL" id="MCFD01000002">
    <property type="protein sequence ID" value="ORX72782.1"/>
    <property type="molecule type" value="Genomic_DNA"/>
</dbReference>
<protein>
    <submittedName>
        <fullName evidence="1">Uncharacterized protein</fullName>
    </submittedName>
</protein>
<dbReference type="AlphaFoldDB" id="A0A1Y1WH38"/>
<dbReference type="Proteomes" id="UP000193922">
    <property type="component" value="Unassembled WGS sequence"/>
</dbReference>
<dbReference type="GeneID" id="63803109"/>
<gene>
    <name evidence="1" type="ORF">DL89DRAFT_264978</name>
</gene>
<name>A0A1Y1WH38_9FUNG</name>
<accession>A0A1Y1WH38</accession>